<dbReference type="EMBL" id="MT144021">
    <property type="protein sequence ID" value="QJA46792.1"/>
    <property type="molecule type" value="Genomic_DNA"/>
</dbReference>
<organism evidence="1">
    <name type="scientific">viral metagenome</name>
    <dbReference type="NCBI Taxonomy" id="1070528"/>
    <lineage>
        <taxon>unclassified sequences</taxon>
        <taxon>metagenomes</taxon>
        <taxon>organismal metagenomes</taxon>
    </lineage>
</organism>
<dbReference type="EMBL" id="MT141376">
    <property type="protein sequence ID" value="QJA59593.1"/>
    <property type="molecule type" value="Genomic_DNA"/>
</dbReference>
<evidence type="ECO:0000313" key="1">
    <source>
        <dbReference type="EMBL" id="QJA46792.1"/>
    </source>
</evidence>
<evidence type="ECO:0000313" key="3">
    <source>
        <dbReference type="EMBL" id="QJA78024.1"/>
    </source>
</evidence>
<evidence type="ECO:0000313" key="4">
    <source>
        <dbReference type="EMBL" id="QJH98687.1"/>
    </source>
</evidence>
<accession>A0A6H1ZH42</accession>
<dbReference type="EMBL" id="MT144748">
    <property type="protein sequence ID" value="QJH98687.1"/>
    <property type="molecule type" value="Genomic_DNA"/>
</dbReference>
<proteinExistence type="predicted"/>
<dbReference type="AlphaFoldDB" id="A0A6H1ZH42"/>
<sequence length="86" mass="10201">MRDLISKRDQFLRCVEVIEEHEPVFRSKIIEEATWVGWSMEPDLGFELKIAAFDHTMRFSLDGAKELRDFLCEWLGKPEESPREQT</sequence>
<dbReference type="EMBL" id="MT142316">
    <property type="protein sequence ID" value="QJA78024.1"/>
    <property type="molecule type" value="Genomic_DNA"/>
</dbReference>
<protein>
    <submittedName>
        <fullName evidence="1">Uncharacterized protein</fullName>
    </submittedName>
</protein>
<name>A0A6H1ZH42_9ZZZZ</name>
<gene>
    <name evidence="3" type="ORF">MM415A01153_0003</name>
    <name evidence="2" type="ORF">MM415B01264_0013</name>
    <name evidence="1" type="ORF">TM448A00526_0022</name>
    <name evidence="4" type="ORF">TM448B01370_0003</name>
</gene>
<evidence type="ECO:0000313" key="2">
    <source>
        <dbReference type="EMBL" id="QJA59593.1"/>
    </source>
</evidence>
<reference evidence="1" key="1">
    <citation type="submission" date="2020-03" db="EMBL/GenBank/DDBJ databases">
        <title>The deep terrestrial virosphere.</title>
        <authorList>
            <person name="Holmfeldt K."/>
            <person name="Nilsson E."/>
            <person name="Simone D."/>
            <person name="Lopez-Fernandez M."/>
            <person name="Wu X."/>
            <person name="de Brujin I."/>
            <person name="Lundin D."/>
            <person name="Andersson A."/>
            <person name="Bertilsson S."/>
            <person name="Dopson M."/>
        </authorList>
    </citation>
    <scope>NUCLEOTIDE SEQUENCE</scope>
    <source>
        <strain evidence="3">MM415A01153</strain>
        <strain evidence="2">MM415B01264</strain>
        <strain evidence="1">TM448A00526</strain>
        <strain evidence="4">TM448B01370</strain>
    </source>
</reference>